<dbReference type="EMBL" id="HACA01003040">
    <property type="protein sequence ID" value="CDW20401.1"/>
    <property type="molecule type" value="Transcribed_RNA"/>
</dbReference>
<sequence>MFAANMPCVVIIIFKVNIYLCNKVLLEVSLGKRMELLGSEFLGVRVTHMRLLELHCLFNLLLSSSLSFLYLTK</sequence>
<organism evidence="1">
    <name type="scientific">Lepeophtheirus salmonis</name>
    <name type="common">Salmon louse</name>
    <name type="synonym">Caligus salmonis</name>
    <dbReference type="NCBI Taxonomy" id="72036"/>
    <lineage>
        <taxon>Eukaryota</taxon>
        <taxon>Metazoa</taxon>
        <taxon>Ecdysozoa</taxon>
        <taxon>Arthropoda</taxon>
        <taxon>Crustacea</taxon>
        <taxon>Multicrustacea</taxon>
        <taxon>Hexanauplia</taxon>
        <taxon>Copepoda</taxon>
        <taxon>Siphonostomatoida</taxon>
        <taxon>Caligidae</taxon>
        <taxon>Lepeophtheirus</taxon>
    </lineage>
</organism>
<evidence type="ECO:0000313" key="1">
    <source>
        <dbReference type="EMBL" id="CDW20401.1"/>
    </source>
</evidence>
<protein>
    <submittedName>
        <fullName evidence="1">Uncharacterized protein</fullName>
    </submittedName>
</protein>
<accession>A0A0K2T4Q0</accession>
<reference evidence="1" key="1">
    <citation type="submission" date="2014-05" db="EMBL/GenBank/DDBJ databases">
        <authorList>
            <person name="Chronopoulou M."/>
        </authorList>
    </citation>
    <scope>NUCLEOTIDE SEQUENCE</scope>
    <source>
        <tissue evidence="1">Whole organism</tissue>
    </source>
</reference>
<name>A0A0K2T4Q0_LEPSM</name>
<proteinExistence type="predicted"/>
<dbReference type="AlphaFoldDB" id="A0A0K2T4Q0"/>